<evidence type="ECO:0000256" key="1">
    <source>
        <dbReference type="ARBA" id="ARBA00006271"/>
    </source>
</evidence>
<proteinExistence type="inferred from homology"/>
<reference evidence="7" key="1">
    <citation type="submission" date="2020-04" db="EMBL/GenBank/DDBJ databases">
        <title>Hybrid Assembly of Korean Phytophthora infestans isolates.</title>
        <authorList>
            <person name="Prokchorchik M."/>
            <person name="Lee Y."/>
            <person name="Seo J."/>
            <person name="Cho J.-H."/>
            <person name="Park Y.-E."/>
            <person name="Jang D.-C."/>
            <person name="Im J.-S."/>
            <person name="Choi J.-G."/>
            <person name="Park H.-J."/>
            <person name="Lee G.-B."/>
            <person name="Lee Y.-G."/>
            <person name="Hong S.-Y."/>
            <person name="Cho K."/>
            <person name="Sohn K.H."/>
        </authorList>
    </citation>
    <scope>NUCLEOTIDE SEQUENCE</scope>
    <source>
        <strain evidence="7">KR_1_A1</strain>
    </source>
</reference>
<organism evidence="7 8">
    <name type="scientific">Phytophthora infestans</name>
    <name type="common">Potato late blight agent</name>
    <name type="synonym">Botrytis infestans</name>
    <dbReference type="NCBI Taxonomy" id="4787"/>
    <lineage>
        <taxon>Eukaryota</taxon>
        <taxon>Sar</taxon>
        <taxon>Stramenopiles</taxon>
        <taxon>Oomycota</taxon>
        <taxon>Peronosporomycetes</taxon>
        <taxon>Peronosporales</taxon>
        <taxon>Peronosporaceae</taxon>
        <taxon>Phytophthora</taxon>
    </lineage>
</organism>
<evidence type="ECO:0000259" key="6">
    <source>
        <dbReference type="PROSITE" id="PS00486"/>
    </source>
</evidence>
<dbReference type="GO" id="GO:0140664">
    <property type="term" value="F:ATP-dependent DNA damage sensor activity"/>
    <property type="evidence" value="ECO:0007669"/>
    <property type="project" value="InterPro"/>
</dbReference>
<dbReference type="FunFam" id="1.10.1420.10:FF:000003">
    <property type="entry name" value="DNA mismatch repair protein"/>
    <property type="match status" value="1"/>
</dbReference>
<keyword evidence="5" id="KW-0227">DNA damage</keyword>
<dbReference type="Pfam" id="PF05192">
    <property type="entry name" value="MutS_III"/>
    <property type="match status" value="1"/>
</dbReference>
<dbReference type="InterPro" id="IPR027417">
    <property type="entry name" value="P-loop_NTPase"/>
</dbReference>
<dbReference type="PANTHER" id="PTHR11361">
    <property type="entry name" value="DNA MISMATCH REPAIR PROTEIN MUTS FAMILY MEMBER"/>
    <property type="match status" value="1"/>
</dbReference>
<dbReference type="GO" id="GO:0005524">
    <property type="term" value="F:ATP binding"/>
    <property type="evidence" value="ECO:0007669"/>
    <property type="project" value="UniProtKB-KW"/>
</dbReference>
<keyword evidence="2" id="KW-0547">Nucleotide-binding</keyword>
<dbReference type="PROSITE" id="PS00486">
    <property type="entry name" value="DNA_MISMATCH_REPAIR_2"/>
    <property type="match status" value="1"/>
</dbReference>
<name>A0A833T458_PHYIN</name>
<dbReference type="GO" id="GO:0030983">
    <property type="term" value="F:mismatched DNA binding"/>
    <property type="evidence" value="ECO:0007669"/>
    <property type="project" value="InterPro"/>
</dbReference>
<feature type="domain" description="DNA mismatch repair proteins mutS family" evidence="6">
    <location>
        <begin position="639"/>
        <end position="655"/>
    </location>
</feature>
<gene>
    <name evidence="7" type="ORF">GN244_ATG14553</name>
</gene>
<dbReference type="SMART" id="SM00534">
    <property type="entry name" value="MUTSac"/>
    <property type="match status" value="1"/>
</dbReference>
<dbReference type="PIRSF" id="PIRSF005813">
    <property type="entry name" value="MSH2"/>
    <property type="match status" value="1"/>
</dbReference>
<dbReference type="Proteomes" id="UP000602510">
    <property type="component" value="Unassembled WGS sequence"/>
</dbReference>
<dbReference type="GO" id="GO:0006298">
    <property type="term" value="P:mismatch repair"/>
    <property type="evidence" value="ECO:0007669"/>
    <property type="project" value="InterPro"/>
</dbReference>
<dbReference type="SMART" id="SM00533">
    <property type="entry name" value="MUTSd"/>
    <property type="match status" value="1"/>
</dbReference>
<dbReference type="Pfam" id="PF05190">
    <property type="entry name" value="MutS_IV"/>
    <property type="match status" value="1"/>
</dbReference>
<dbReference type="InterPro" id="IPR036187">
    <property type="entry name" value="DNA_mismatch_repair_MutS_sf"/>
</dbReference>
<dbReference type="Gene3D" id="3.40.50.300">
    <property type="entry name" value="P-loop containing nucleotide triphosphate hydrolases"/>
    <property type="match status" value="1"/>
</dbReference>
<keyword evidence="5" id="KW-0234">DNA repair</keyword>
<dbReference type="Pfam" id="PF00488">
    <property type="entry name" value="MutS_V"/>
    <property type="match status" value="1"/>
</dbReference>
<dbReference type="Gene3D" id="1.10.1420.10">
    <property type="match status" value="2"/>
</dbReference>
<evidence type="ECO:0000256" key="3">
    <source>
        <dbReference type="ARBA" id="ARBA00022840"/>
    </source>
</evidence>
<dbReference type="AlphaFoldDB" id="A0A833T458"/>
<evidence type="ECO:0000313" key="7">
    <source>
        <dbReference type="EMBL" id="KAF4033521.1"/>
    </source>
</evidence>
<dbReference type="InterPro" id="IPR007861">
    <property type="entry name" value="DNA_mismatch_repair_MutS_clamp"/>
</dbReference>
<dbReference type="InterPro" id="IPR011184">
    <property type="entry name" value="DNA_mismatch_repair_Msh2"/>
</dbReference>
<evidence type="ECO:0000256" key="2">
    <source>
        <dbReference type="ARBA" id="ARBA00022741"/>
    </source>
</evidence>
<keyword evidence="8" id="KW-1185">Reference proteome</keyword>
<dbReference type="GO" id="GO:0006312">
    <property type="term" value="P:mitotic recombination"/>
    <property type="evidence" value="ECO:0007669"/>
    <property type="project" value="TreeGrafter"/>
</dbReference>
<dbReference type="InterPro" id="IPR036678">
    <property type="entry name" value="MutS_con_dom_sf"/>
</dbReference>
<evidence type="ECO:0000313" key="8">
    <source>
        <dbReference type="Proteomes" id="UP000602510"/>
    </source>
</evidence>
<dbReference type="InterPro" id="IPR045076">
    <property type="entry name" value="MutS"/>
</dbReference>
<dbReference type="InterPro" id="IPR007696">
    <property type="entry name" value="DNA_mismatch_repair_MutS_core"/>
</dbReference>
<dbReference type="InterPro" id="IPR000432">
    <property type="entry name" value="DNA_mismatch_repair_MutS_C"/>
</dbReference>
<sequence length="819" mass="89757">MANMDREDDEAASVEMLEEAQAELALQIRNEKHLKQVGVAVRRPRARASCVKGQADEDTKQWKLLLFSFSDSSELANLESLLVQLAPSTCYLSVELEQSQGVGDSKKLHALLQTHEVAAVYMKKQLFYDVSGVETNVARLLGASTMAEYKDVLASKITAGSLACLIEALGVMTDAQSFGCYTLKEGNLSSAMQLDSAAVWSLNLLPEPSSTTTGVVSFGGSVLEILNRGKTPMGRRLLERWIRQPLLDVKQIETRQSLVQLFVDDSSLRMELLDECMKALPDLGRLAISLERKKHAKITDLVSVYDAAVGAMPRVLKLLKATEAGGDNDLATLVKEKFATPLEKVLADLEGYTDLVKEVVDLDSRPTLVVNAKHDENLQALRDEWDGILADIEEEHRNALDTIGGDIKCEKDKVRGFAFRVVNKKEEARLSKLSYVHICQVLVSGVQFTTTKLKALATDYHRVRGEYEERQSHLLSAAIDVASTYVPVLEAATATLAELDVLLGFAHAACHAGSGYCRPTLEQDGECIVLTSARHPCVELQDGVDFIPNDYNFVRERSRFQLVTGPNMGGKSTYIRQLGTIAVMAQIGSFVPAEVARLPVFDKLLVRVGAGDLQQRGVSTFMLEMLEASAILHKATERSLVIIDELGRGTSTYDGFGLAWAISEYLLTKARSMCLFATHFHELTALKLEHPHGFANKHVTAVASDREITMVYQVRDGPCMQSFGVHVASMAGFPKSVIECARLKSQELEGFERAVGSQETTGAKRSAADALLTDSESPSKVFVSEKGFLTAFAALPLDKMEPAEAFAAVRKLAPQQDHN</sequence>
<keyword evidence="3" id="KW-0067">ATP-binding</keyword>
<dbReference type="SUPFAM" id="SSF52540">
    <property type="entry name" value="P-loop containing nucleoside triphosphate hydrolases"/>
    <property type="match status" value="1"/>
</dbReference>
<dbReference type="Gene3D" id="3.30.420.110">
    <property type="entry name" value="MutS, connector domain"/>
    <property type="match status" value="1"/>
</dbReference>
<evidence type="ECO:0000256" key="4">
    <source>
        <dbReference type="ARBA" id="ARBA00023125"/>
    </source>
</evidence>
<evidence type="ECO:0000256" key="5">
    <source>
        <dbReference type="ARBA" id="ARBA00023204"/>
    </source>
</evidence>
<comment type="similarity">
    <text evidence="1">Belongs to the DNA mismatch repair MutS family.</text>
</comment>
<keyword evidence="4" id="KW-0238">DNA-binding</keyword>
<protein>
    <submittedName>
        <fullName evidence="7">MutS domain V</fullName>
    </submittedName>
</protein>
<dbReference type="SUPFAM" id="SSF48334">
    <property type="entry name" value="DNA repair protein MutS, domain III"/>
    <property type="match status" value="1"/>
</dbReference>
<comment type="caution">
    <text evidence="7">The sequence shown here is derived from an EMBL/GenBank/DDBJ whole genome shotgun (WGS) entry which is preliminary data.</text>
</comment>
<dbReference type="EMBL" id="WSZM01000419">
    <property type="protein sequence ID" value="KAF4033521.1"/>
    <property type="molecule type" value="Genomic_DNA"/>
</dbReference>
<dbReference type="GO" id="GO:0032301">
    <property type="term" value="C:MutSalpha complex"/>
    <property type="evidence" value="ECO:0007669"/>
    <property type="project" value="TreeGrafter"/>
</dbReference>
<accession>A0A833T458</accession>
<dbReference type="PANTHER" id="PTHR11361:SF35">
    <property type="entry name" value="DNA MISMATCH REPAIR PROTEIN MSH2"/>
    <property type="match status" value="1"/>
</dbReference>